<evidence type="ECO:0000256" key="1">
    <source>
        <dbReference type="SAM" id="Phobius"/>
    </source>
</evidence>
<keyword evidence="1" id="KW-0812">Transmembrane</keyword>
<sequence length="285" mass="32194">MGGINRKARTMNRKYRFILIVFLTGVVALQAQTTLAVSRFENLSGKMKYDSWERTFAGLMRVHLGSNEEVLILERSRMEPLLKEQALSLSGLVDSARSIGHLLGADFIVTGSMEWENGRLIVTADMIRVKTGQLITEQVSAYNSAHVEKMAALLAHNLLYRLGLEKNYMARERVLSNDVWYWGGAFVLSSAAALYFDRRYKEQYSLYRETGSLADFDNYYGNANSSRNWSYILGGAALVSLGGALVRWFRADRENVIRAAGGGRTETLFYMVPNETFYVGFSIHF</sequence>
<dbReference type="AlphaFoldDB" id="A0A7V1LJW5"/>
<keyword evidence="1" id="KW-1133">Transmembrane helix</keyword>
<protein>
    <submittedName>
        <fullName evidence="2">Uncharacterized protein</fullName>
    </submittedName>
</protein>
<name>A0A7V1LJW5_CALAY</name>
<gene>
    <name evidence="2" type="ORF">ENJ10_01095</name>
</gene>
<dbReference type="Pfam" id="PF03783">
    <property type="entry name" value="CsgG"/>
    <property type="match status" value="1"/>
</dbReference>
<dbReference type="Gene3D" id="3.40.50.10610">
    <property type="entry name" value="ABC-type transport auxiliary lipoprotein component"/>
    <property type="match status" value="1"/>
</dbReference>
<dbReference type="GO" id="GO:0030288">
    <property type="term" value="C:outer membrane-bounded periplasmic space"/>
    <property type="evidence" value="ECO:0007669"/>
    <property type="project" value="InterPro"/>
</dbReference>
<feature type="transmembrane region" description="Helical" evidence="1">
    <location>
        <begin position="229"/>
        <end position="249"/>
    </location>
</feature>
<evidence type="ECO:0000313" key="2">
    <source>
        <dbReference type="EMBL" id="HED09260.1"/>
    </source>
</evidence>
<feature type="transmembrane region" description="Helical" evidence="1">
    <location>
        <begin position="179"/>
        <end position="196"/>
    </location>
</feature>
<keyword evidence="1" id="KW-0472">Membrane</keyword>
<proteinExistence type="predicted"/>
<dbReference type="InterPro" id="IPR005534">
    <property type="entry name" value="Curli_assmbl/transp-comp_CsgG"/>
</dbReference>
<dbReference type="Proteomes" id="UP000886005">
    <property type="component" value="Unassembled WGS sequence"/>
</dbReference>
<accession>A0A7V1LJW5</accession>
<dbReference type="EMBL" id="DRLD01000026">
    <property type="protein sequence ID" value="HED09260.1"/>
    <property type="molecule type" value="Genomic_DNA"/>
</dbReference>
<organism evidence="2">
    <name type="scientific">Caldithrix abyssi</name>
    <dbReference type="NCBI Taxonomy" id="187145"/>
    <lineage>
        <taxon>Bacteria</taxon>
        <taxon>Pseudomonadati</taxon>
        <taxon>Calditrichota</taxon>
        <taxon>Calditrichia</taxon>
        <taxon>Calditrichales</taxon>
        <taxon>Calditrichaceae</taxon>
        <taxon>Caldithrix</taxon>
    </lineage>
</organism>
<comment type="caution">
    <text evidence="2">The sequence shown here is derived from an EMBL/GenBank/DDBJ whole genome shotgun (WGS) entry which is preliminary data.</text>
</comment>
<reference evidence="2" key="1">
    <citation type="journal article" date="2020" name="mSystems">
        <title>Genome- and Community-Level Interaction Insights into Carbon Utilization and Element Cycling Functions of Hydrothermarchaeota in Hydrothermal Sediment.</title>
        <authorList>
            <person name="Zhou Z."/>
            <person name="Liu Y."/>
            <person name="Xu W."/>
            <person name="Pan J."/>
            <person name="Luo Z.H."/>
            <person name="Li M."/>
        </authorList>
    </citation>
    <scope>NUCLEOTIDE SEQUENCE [LARGE SCALE GENOMIC DNA]</scope>
    <source>
        <strain evidence="2">HyVt-456</strain>
    </source>
</reference>